<evidence type="ECO:0000313" key="2">
    <source>
        <dbReference type="EMBL" id="KAG2861146.1"/>
    </source>
</evidence>
<dbReference type="Proteomes" id="UP000251314">
    <property type="component" value="Unassembled WGS sequence"/>
</dbReference>
<proteinExistence type="predicted"/>
<dbReference type="VEuPathDB" id="FungiDB:PC110_g6525"/>
<organism evidence="8 9">
    <name type="scientific">Phytophthora cactorum</name>
    <dbReference type="NCBI Taxonomy" id="29920"/>
    <lineage>
        <taxon>Eukaryota</taxon>
        <taxon>Sar</taxon>
        <taxon>Stramenopiles</taxon>
        <taxon>Oomycota</taxon>
        <taxon>Peronosporomycetes</taxon>
        <taxon>Peronosporales</taxon>
        <taxon>Peronosporaceae</taxon>
        <taxon>Phytophthora</taxon>
    </lineage>
</organism>
<dbReference type="EMBL" id="RCMG01000163">
    <property type="protein sequence ID" value="KAG2861146.1"/>
    <property type="molecule type" value="Genomic_DNA"/>
</dbReference>
<keyword evidence="9" id="KW-1185">Reference proteome</keyword>
<dbReference type="Proteomes" id="UP000736787">
    <property type="component" value="Unassembled WGS sequence"/>
</dbReference>
<dbReference type="Proteomes" id="UP000735874">
    <property type="component" value="Unassembled WGS sequence"/>
</dbReference>
<dbReference type="Proteomes" id="UP000760860">
    <property type="component" value="Unassembled WGS sequence"/>
</dbReference>
<dbReference type="Proteomes" id="UP000697107">
    <property type="component" value="Unassembled WGS sequence"/>
</dbReference>
<dbReference type="OrthoDB" id="127850at2759"/>
<evidence type="ECO:0000313" key="4">
    <source>
        <dbReference type="EMBL" id="KAG2943675.1"/>
    </source>
</evidence>
<dbReference type="EMBL" id="RCMI01000146">
    <property type="protein sequence ID" value="KAG2930432.1"/>
    <property type="molecule type" value="Genomic_DNA"/>
</dbReference>
<feature type="compositionally biased region" description="Low complexity" evidence="1">
    <location>
        <begin position="64"/>
        <end position="80"/>
    </location>
</feature>
<evidence type="ECO:0000256" key="1">
    <source>
        <dbReference type="SAM" id="MobiDB-lite"/>
    </source>
</evidence>
<evidence type="ECO:0000313" key="7">
    <source>
        <dbReference type="EMBL" id="KAG6968084.1"/>
    </source>
</evidence>
<evidence type="ECO:0000313" key="8">
    <source>
        <dbReference type="EMBL" id="RAW37197.1"/>
    </source>
</evidence>
<sequence>MWILLCYNGLVFPRNSVADTHVSDTYCSGVEAVTSHEGQRQERKSAKKAKSSVTREGKGRIIKNSSDNTSSGGMSSSTKSYPDESSEGVQRATWTTIEEFEFLNKFFDARNTLGCKTDKGPKP</sequence>
<reference evidence="2" key="2">
    <citation type="submission" date="2018-10" db="EMBL/GenBank/DDBJ databases">
        <title>Effector identification in a new, highly contiguous assembly of the strawberry crown rot pathogen Phytophthora cactorum.</title>
        <authorList>
            <person name="Armitage A.D."/>
            <person name="Nellist C.F."/>
            <person name="Bates H."/>
            <person name="Vickerstaff R.J."/>
            <person name="Harrison R.J."/>
        </authorList>
    </citation>
    <scope>NUCLEOTIDE SEQUENCE</scope>
    <source>
        <strain evidence="2">15-7</strain>
        <strain evidence="3">4032</strain>
        <strain evidence="4">4040</strain>
        <strain evidence="5">P415</strain>
        <strain evidence="6">P421</strain>
    </source>
</reference>
<dbReference type="EMBL" id="RCMV01000162">
    <property type="protein sequence ID" value="KAG3222954.1"/>
    <property type="molecule type" value="Genomic_DNA"/>
</dbReference>
<dbReference type="Proteomes" id="UP000774804">
    <property type="component" value="Unassembled WGS sequence"/>
</dbReference>
<dbReference type="EMBL" id="JAENGZ010000128">
    <property type="protein sequence ID" value="KAG6968084.1"/>
    <property type="molecule type" value="Genomic_DNA"/>
</dbReference>
<evidence type="ECO:0000313" key="9">
    <source>
        <dbReference type="Proteomes" id="UP000251314"/>
    </source>
</evidence>
<protein>
    <submittedName>
        <fullName evidence="8">Uncharacterized protein</fullName>
    </submittedName>
</protein>
<evidence type="ECO:0000313" key="3">
    <source>
        <dbReference type="EMBL" id="KAG2930432.1"/>
    </source>
</evidence>
<evidence type="ECO:0000313" key="6">
    <source>
        <dbReference type="EMBL" id="KAG3222954.1"/>
    </source>
</evidence>
<reference evidence="7" key="3">
    <citation type="submission" date="2021-01" db="EMBL/GenBank/DDBJ databases">
        <title>Phytophthora aleatoria, a newly-described species from Pinus radiata is distinct from Phytophthora cactorum isolates based on comparative genomics.</title>
        <authorList>
            <person name="Mcdougal R."/>
            <person name="Panda P."/>
            <person name="Williams N."/>
            <person name="Studholme D.J."/>
        </authorList>
    </citation>
    <scope>NUCLEOTIDE SEQUENCE</scope>
    <source>
        <strain evidence="7">NZFS 3830</strain>
    </source>
</reference>
<accession>A0A329SK54</accession>
<name>A0A329SK54_9STRA</name>
<dbReference type="EMBL" id="MJFZ01000118">
    <property type="protein sequence ID" value="RAW37197.1"/>
    <property type="molecule type" value="Genomic_DNA"/>
</dbReference>
<dbReference type="AlphaFoldDB" id="A0A329SK54"/>
<comment type="caution">
    <text evidence="8">The sequence shown here is derived from an EMBL/GenBank/DDBJ whole genome shotgun (WGS) entry which is preliminary data.</text>
</comment>
<dbReference type="EMBL" id="RCMK01000213">
    <property type="protein sequence ID" value="KAG2943675.1"/>
    <property type="molecule type" value="Genomic_DNA"/>
</dbReference>
<dbReference type="Proteomes" id="UP000688947">
    <property type="component" value="Unassembled WGS sequence"/>
</dbReference>
<reference evidence="8 9" key="1">
    <citation type="submission" date="2018-01" db="EMBL/GenBank/DDBJ databases">
        <title>Draft genome of the strawberry crown rot pathogen Phytophthora cactorum.</title>
        <authorList>
            <person name="Armitage A.D."/>
            <person name="Lysoe E."/>
            <person name="Nellist C.F."/>
            <person name="Harrison R.J."/>
            <person name="Brurberg M.B."/>
        </authorList>
    </citation>
    <scope>NUCLEOTIDE SEQUENCE [LARGE SCALE GENOMIC DNA]</scope>
    <source>
        <strain evidence="8 9">10300</strain>
    </source>
</reference>
<gene>
    <name evidence="7" type="ORF">JG687_00003940</name>
    <name evidence="8" type="ORF">PC110_g6525</name>
    <name evidence="2" type="ORF">PC113_g7437</name>
    <name evidence="3" type="ORF">PC115_g6515</name>
    <name evidence="4" type="ORF">PC117_g9345</name>
    <name evidence="5" type="ORF">PC118_g6746</name>
    <name evidence="6" type="ORF">PC129_g6357</name>
</gene>
<dbReference type="EMBL" id="RCML01000154">
    <property type="protein sequence ID" value="KAG2988391.1"/>
    <property type="molecule type" value="Genomic_DNA"/>
</dbReference>
<evidence type="ECO:0000313" key="5">
    <source>
        <dbReference type="EMBL" id="KAG2988391.1"/>
    </source>
</evidence>
<feature type="region of interest" description="Disordered" evidence="1">
    <location>
        <begin position="33"/>
        <end position="90"/>
    </location>
</feature>